<reference evidence="1" key="1">
    <citation type="journal article" date="2020" name="Nature">
        <title>Giant virus diversity and host interactions through global metagenomics.</title>
        <authorList>
            <person name="Schulz F."/>
            <person name="Roux S."/>
            <person name="Paez-Espino D."/>
            <person name="Jungbluth S."/>
            <person name="Walsh D.A."/>
            <person name="Denef V.J."/>
            <person name="McMahon K.D."/>
            <person name="Konstantinidis K.T."/>
            <person name="Eloe-Fadrosh E.A."/>
            <person name="Kyrpides N.C."/>
            <person name="Woyke T."/>
        </authorList>
    </citation>
    <scope>NUCLEOTIDE SEQUENCE</scope>
    <source>
        <strain evidence="1">GVMAG-M-3300009161-30</strain>
    </source>
</reference>
<organism evidence="1">
    <name type="scientific">viral metagenome</name>
    <dbReference type="NCBI Taxonomy" id="1070528"/>
    <lineage>
        <taxon>unclassified sequences</taxon>
        <taxon>metagenomes</taxon>
        <taxon>organismal metagenomes</taxon>
    </lineage>
</organism>
<accession>A0A6C0EWF3</accession>
<protein>
    <recommendedName>
        <fullName evidence="2">GP-PDE domain-containing protein</fullName>
    </recommendedName>
</protein>
<dbReference type="EMBL" id="MN738951">
    <property type="protein sequence ID" value="QHT32863.1"/>
    <property type="molecule type" value="Genomic_DNA"/>
</dbReference>
<dbReference type="AlphaFoldDB" id="A0A6C0EWF3"/>
<sequence>MLYCCHRINTVAELKAIPVAYGIELDLRDDVGGNIYMAHDPFVMGELFEIFLQHYRHAFLILNIKSERIEYRVLELLRKYGVSNYFFLDSSFPMIYKLSSEGEQNIALRFSEYEGIDTLLAMKGRVKWVWIDCFTQNPLTKDIYHILKAAGFKLCFVSPELQQQPEKIEEYKAFFKANQIELDMICTKVYNIDKWQN</sequence>
<evidence type="ECO:0000313" key="1">
    <source>
        <dbReference type="EMBL" id="QHT32863.1"/>
    </source>
</evidence>
<evidence type="ECO:0008006" key="2">
    <source>
        <dbReference type="Google" id="ProtNLM"/>
    </source>
</evidence>
<proteinExistence type="predicted"/>
<name>A0A6C0EWF3_9ZZZZ</name>